<evidence type="ECO:0000313" key="4">
    <source>
        <dbReference type="Proteomes" id="UP000271098"/>
    </source>
</evidence>
<feature type="transmembrane region" description="Helical" evidence="1">
    <location>
        <begin position="47"/>
        <end position="66"/>
    </location>
</feature>
<feature type="domain" description="Proteasome activator Blm10 middle HEAT repeats region" evidence="2">
    <location>
        <begin position="1"/>
        <end position="57"/>
    </location>
</feature>
<dbReference type="EMBL" id="UYRT01020328">
    <property type="protein sequence ID" value="VDK59146.1"/>
    <property type="molecule type" value="Genomic_DNA"/>
</dbReference>
<organism evidence="5">
    <name type="scientific">Gongylonema pulchrum</name>
    <dbReference type="NCBI Taxonomy" id="637853"/>
    <lineage>
        <taxon>Eukaryota</taxon>
        <taxon>Metazoa</taxon>
        <taxon>Ecdysozoa</taxon>
        <taxon>Nematoda</taxon>
        <taxon>Chromadorea</taxon>
        <taxon>Rhabditida</taxon>
        <taxon>Spirurina</taxon>
        <taxon>Spiruromorpha</taxon>
        <taxon>Spiruroidea</taxon>
        <taxon>Gongylonematidae</taxon>
        <taxon>Gongylonema</taxon>
    </lineage>
</organism>
<accession>A0A183DG12</accession>
<keyword evidence="1" id="KW-0472">Membrane</keyword>
<dbReference type="AlphaFoldDB" id="A0A183DG12"/>
<reference evidence="3 4" key="2">
    <citation type="submission" date="2018-11" db="EMBL/GenBank/DDBJ databases">
        <authorList>
            <consortium name="Pathogen Informatics"/>
        </authorList>
    </citation>
    <scope>NUCLEOTIDE SEQUENCE [LARGE SCALE GENOMIC DNA]</scope>
</reference>
<gene>
    <name evidence="3" type="ORF">GPUH_LOCUS7655</name>
</gene>
<evidence type="ECO:0000259" key="2">
    <source>
        <dbReference type="Pfam" id="PF16507"/>
    </source>
</evidence>
<proteinExistence type="predicted"/>
<keyword evidence="1" id="KW-0812">Transmembrane</keyword>
<protein>
    <submittedName>
        <fullName evidence="5">BLM10_mid domain-containing protein</fullName>
    </submittedName>
</protein>
<sequence length="83" mass="9588">MRLTDEQIERFVSTLLPPVLYSVFSTSESSSAYSVMRNMAFLAPQLVLPRALDLLVPFYTSFIVFFQRKLVFKSNRDKSVPFC</sequence>
<keyword evidence="4" id="KW-1185">Reference proteome</keyword>
<reference evidence="5" key="1">
    <citation type="submission" date="2016-06" db="UniProtKB">
        <authorList>
            <consortium name="WormBaseParasite"/>
        </authorList>
    </citation>
    <scope>IDENTIFICATION</scope>
</reference>
<dbReference type="Pfam" id="PF16507">
    <property type="entry name" value="HEAT_PSME4_mid"/>
    <property type="match status" value="1"/>
</dbReference>
<evidence type="ECO:0000313" key="5">
    <source>
        <dbReference type="WBParaSite" id="GPUH_0000766201-mRNA-1"/>
    </source>
</evidence>
<name>A0A183DG12_9BILA</name>
<dbReference type="Proteomes" id="UP000271098">
    <property type="component" value="Unassembled WGS sequence"/>
</dbReference>
<dbReference type="WBParaSite" id="GPUH_0000766201-mRNA-1">
    <property type="protein sequence ID" value="GPUH_0000766201-mRNA-1"/>
    <property type="gene ID" value="GPUH_0000766201"/>
</dbReference>
<dbReference type="InterPro" id="IPR032430">
    <property type="entry name" value="Blm10_mid"/>
</dbReference>
<evidence type="ECO:0000256" key="1">
    <source>
        <dbReference type="SAM" id="Phobius"/>
    </source>
</evidence>
<evidence type="ECO:0000313" key="3">
    <source>
        <dbReference type="EMBL" id="VDK59146.1"/>
    </source>
</evidence>
<keyword evidence="1" id="KW-1133">Transmembrane helix</keyword>